<evidence type="ECO:0000256" key="1">
    <source>
        <dbReference type="ARBA" id="ARBA00004651"/>
    </source>
</evidence>
<feature type="transmembrane region" description="Helical" evidence="8">
    <location>
        <begin position="140"/>
        <end position="159"/>
    </location>
</feature>
<dbReference type="PANTHER" id="PTHR42643:SF38">
    <property type="entry name" value="IONOTROPIC RECEPTOR 100A"/>
    <property type="match status" value="1"/>
</dbReference>
<evidence type="ECO:0000313" key="10">
    <source>
        <dbReference type="Proteomes" id="UP001378592"/>
    </source>
</evidence>
<comment type="subcellular location">
    <subcellularLocation>
        <location evidence="1">Cell membrane</location>
        <topology evidence="1">Multi-pass membrane protein</topology>
    </subcellularLocation>
</comment>
<evidence type="ECO:0000256" key="8">
    <source>
        <dbReference type="SAM" id="Phobius"/>
    </source>
</evidence>
<comment type="caution">
    <text evidence="9">The sequence shown here is derived from an EMBL/GenBank/DDBJ whole genome shotgun (WGS) entry which is preliminary data.</text>
</comment>
<evidence type="ECO:0000256" key="3">
    <source>
        <dbReference type="ARBA" id="ARBA00022692"/>
    </source>
</evidence>
<keyword evidence="3 8" id="KW-0812">Transmembrane</keyword>
<dbReference type="SUPFAM" id="SSF53850">
    <property type="entry name" value="Periplasmic binding protein-like II"/>
    <property type="match status" value="1"/>
</dbReference>
<accession>A0AAN9VGX9</accession>
<name>A0AAN9VGX9_9ORTH</name>
<evidence type="ECO:0000256" key="4">
    <source>
        <dbReference type="ARBA" id="ARBA00022989"/>
    </source>
</evidence>
<keyword evidence="2" id="KW-1003">Cell membrane</keyword>
<dbReference type="GO" id="GO:0005886">
    <property type="term" value="C:plasma membrane"/>
    <property type="evidence" value="ECO:0007669"/>
    <property type="project" value="UniProtKB-SubCell"/>
</dbReference>
<dbReference type="InterPro" id="IPR052192">
    <property type="entry name" value="Insect_Ionotropic_Sensory_Rcpt"/>
</dbReference>
<evidence type="ECO:0000256" key="6">
    <source>
        <dbReference type="ARBA" id="ARBA00023170"/>
    </source>
</evidence>
<keyword evidence="4 8" id="KW-1133">Transmembrane helix</keyword>
<dbReference type="Proteomes" id="UP001378592">
    <property type="component" value="Unassembled WGS sequence"/>
</dbReference>
<feature type="transmembrane region" description="Helical" evidence="8">
    <location>
        <begin position="102"/>
        <end position="120"/>
    </location>
</feature>
<evidence type="ECO:0008006" key="11">
    <source>
        <dbReference type="Google" id="ProtNLM"/>
    </source>
</evidence>
<evidence type="ECO:0000256" key="7">
    <source>
        <dbReference type="ARBA" id="ARBA00023180"/>
    </source>
</evidence>
<dbReference type="AlphaFoldDB" id="A0AAN9VGX9"/>
<feature type="transmembrane region" description="Helical" evidence="8">
    <location>
        <begin position="203"/>
        <end position="224"/>
    </location>
</feature>
<gene>
    <name evidence="9" type="ORF">R5R35_008450</name>
</gene>
<sequence length="388" mass="43241">MRPLWDDMRGHPLRLSLVPRNPLVIPQKSTGNKVTYAGLDGNLYEAIKEVMNFTPVLVSPTDGLAYTRRFKNGSVTGPLKDVSNGASEVAFNHMASGVIGNINVDIILPPIYYANILFLIPKAGKIPSWNLISKIFSWKLWLTAFLFYFLSVVFLFFLGNTEGKRSKSKSTFRITQSFIEVFHYFITAPFSKMDAHETGFVQAFIASCLLLGVVLITLFQSALVDILTNPRYYPDINTAQQLLDSRLPVGTGIMEFVSALEASDSKVLQSIGKNCLSVSATTSVVWILLYKNVSTITDSLGSAVIHGLVPNVDSHLHAARETAGTFFAVHVARRGSPLSERLSALHFRAVESGLLRAWHDMMVQRIGKVGRARYRIHRQIYFAKSYEF</sequence>
<keyword evidence="5 8" id="KW-0472">Membrane</keyword>
<keyword evidence="7" id="KW-0325">Glycoprotein</keyword>
<dbReference type="EMBL" id="JAZDUA010000254">
    <property type="protein sequence ID" value="KAK7862851.1"/>
    <property type="molecule type" value="Genomic_DNA"/>
</dbReference>
<organism evidence="9 10">
    <name type="scientific">Gryllus longicercus</name>
    <dbReference type="NCBI Taxonomy" id="2509291"/>
    <lineage>
        <taxon>Eukaryota</taxon>
        <taxon>Metazoa</taxon>
        <taxon>Ecdysozoa</taxon>
        <taxon>Arthropoda</taxon>
        <taxon>Hexapoda</taxon>
        <taxon>Insecta</taxon>
        <taxon>Pterygota</taxon>
        <taxon>Neoptera</taxon>
        <taxon>Polyneoptera</taxon>
        <taxon>Orthoptera</taxon>
        <taxon>Ensifera</taxon>
        <taxon>Gryllidea</taxon>
        <taxon>Grylloidea</taxon>
        <taxon>Gryllidae</taxon>
        <taxon>Gryllinae</taxon>
        <taxon>Gryllus</taxon>
    </lineage>
</organism>
<keyword evidence="10" id="KW-1185">Reference proteome</keyword>
<proteinExistence type="predicted"/>
<reference evidence="9 10" key="1">
    <citation type="submission" date="2024-03" db="EMBL/GenBank/DDBJ databases">
        <title>The genome assembly and annotation of the cricket Gryllus longicercus Weissman &amp; Gray.</title>
        <authorList>
            <person name="Szrajer S."/>
            <person name="Gray D."/>
            <person name="Ylla G."/>
        </authorList>
    </citation>
    <scope>NUCLEOTIDE SEQUENCE [LARGE SCALE GENOMIC DNA]</scope>
    <source>
        <strain evidence="9">DAG 2021-001</strain>
        <tissue evidence="9">Whole body minus gut</tissue>
    </source>
</reference>
<protein>
    <recommendedName>
        <fullName evidence="11">Ionotropic receptor</fullName>
    </recommendedName>
</protein>
<keyword evidence="6" id="KW-0675">Receptor</keyword>
<dbReference type="PANTHER" id="PTHR42643">
    <property type="entry name" value="IONOTROPIC RECEPTOR 20A-RELATED"/>
    <property type="match status" value="1"/>
</dbReference>
<evidence type="ECO:0000256" key="2">
    <source>
        <dbReference type="ARBA" id="ARBA00022475"/>
    </source>
</evidence>
<evidence type="ECO:0000256" key="5">
    <source>
        <dbReference type="ARBA" id="ARBA00023136"/>
    </source>
</evidence>
<dbReference type="Gene3D" id="3.40.190.10">
    <property type="entry name" value="Periplasmic binding protein-like II"/>
    <property type="match status" value="1"/>
</dbReference>
<dbReference type="Gene3D" id="1.10.287.70">
    <property type="match status" value="1"/>
</dbReference>
<evidence type="ECO:0000313" key="9">
    <source>
        <dbReference type="EMBL" id="KAK7862851.1"/>
    </source>
</evidence>